<accession>A0A3M7QZ01</accession>
<feature type="signal peptide" evidence="4">
    <location>
        <begin position="1"/>
        <end position="19"/>
    </location>
</feature>
<evidence type="ECO:0008006" key="7">
    <source>
        <dbReference type="Google" id="ProtNLM"/>
    </source>
</evidence>
<comment type="caution">
    <text evidence="5">The sequence shown here is derived from an EMBL/GenBank/DDBJ whole genome shotgun (WGS) entry which is preliminary data.</text>
</comment>
<dbReference type="InterPro" id="IPR000436">
    <property type="entry name" value="Sushi_SCR_CCP_dom"/>
</dbReference>
<feature type="chain" id="PRO_5018120028" description="Sushi domain-containing protein" evidence="4">
    <location>
        <begin position="20"/>
        <end position="449"/>
    </location>
</feature>
<keyword evidence="6" id="KW-1185">Reference proteome</keyword>
<feature type="transmembrane region" description="Helical" evidence="3">
    <location>
        <begin position="288"/>
        <end position="307"/>
    </location>
</feature>
<dbReference type="CDD" id="cd00033">
    <property type="entry name" value="CCP"/>
    <property type="match status" value="1"/>
</dbReference>
<dbReference type="EMBL" id="REGN01004671">
    <property type="protein sequence ID" value="RNA16590.1"/>
    <property type="molecule type" value="Genomic_DNA"/>
</dbReference>
<keyword evidence="4" id="KW-0732">Signal</keyword>
<dbReference type="AlphaFoldDB" id="A0A3M7QZ01"/>
<gene>
    <name evidence="5" type="ORF">BpHYR1_011516</name>
</gene>
<name>A0A3M7QZ01_BRAPC</name>
<reference evidence="5 6" key="1">
    <citation type="journal article" date="2018" name="Sci. Rep.">
        <title>Genomic signatures of local adaptation to the degree of environmental predictability in rotifers.</title>
        <authorList>
            <person name="Franch-Gras L."/>
            <person name="Hahn C."/>
            <person name="Garcia-Roger E.M."/>
            <person name="Carmona M.J."/>
            <person name="Serra M."/>
            <person name="Gomez A."/>
        </authorList>
    </citation>
    <scope>NUCLEOTIDE SEQUENCE [LARGE SCALE GENOMIC DNA]</scope>
    <source>
        <strain evidence="5">HYR1</strain>
    </source>
</reference>
<keyword evidence="3" id="KW-0812">Transmembrane</keyword>
<evidence type="ECO:0000256" key="1">
    <source>
        <dbReference type="ARBA" id="ARBA00023157"/>
    </source>
</evidence>
<evidence type="ECO:0000256" key="4">
    <source>
        <dbReference type="SAM" id="SignalP"/>
    </source>
</evidence>
<dbReference type="Proteomes" id="UP000276133">
    <property type="component" value="Unassembled WGS sequence"/>
</dbReference>
<organism evidence="5 6">
    <name type="scientific">Brachionus plicatilis</name>
    <name type="common">Marine rotifer</name>
    <name type="synonym">Brachionus muelleri</name>
    <dbReference type="NCBI Taxonomy" id="10195"/>
    <lineage>
        <taxon>Eukaryota</taxon>
        <taxon>Metazoa</taxon>
        <taxon>Spiralia</taxon>
        <taxon>Gnathifera</taxon>
        <taxon>Rotifera</taxon>
        <taxon>Eurotatoria</taxon>
        <taxon>Monogononta</taxon>
        <taxon>Pseudotrocha</taxon>
        <taxon>Ploima</taxon>
        <taxon>Brachionidae</taxon>
        <taxon>Brachionus</taxon>
    </lineage>
</organism>
<evidence type="ECO:0000256" key="3">
    <source>
        <dbReference type="SAM" id="Phobius"/>
    </source>
</evidence>
<feature type="region of interest" description="Disordered" evidence="2">
    <location>
        <begin position="358"/>
        <end position="386"/>
    </location>
</feature>
<evidence type="ECO:0000256" key="2">
    <source>
        <dbReference type="SAM" id="MobiDB-lite"/>
    </source>
</evidence>
<sequence>MKNIFLFLVSITLLDKSHTSKPIDFIQNGWIESDNQTLFVVKCNPDFGLNTPLPYVQKSKSWYPIHGYLYKNLPLCFRKCQVQSFIPNGLVRVNTRRLGRESEHNSTGFYLDLVQGDSIRYECQKGYFLQKINSNKQLKLAVKTIRCRANDRLSESGETERDLYECIQYCQQPEFNSSLSNGFMVPSRTFYKPGEQIGYYCKDGYASRVYFYQENNLTSTISNIHTLECIRDGTWRFFSHDKTNLTKSHILKDAFLPLCLSLDILLAETTDLKDNVNYRDLNFRSASLFFSLVGLIIGLLCVGLLSIRTIRTRRGVAYANLPSSQSSLTIPSNLTFSDRISRPNFDLMPIHNAILRSSPQTEDLGSPPSYEQLFTGAPQSTLNDPADLPRIDFSVNLNLSRPSSSIPNRSRTNRTEILRRSKISHMRKKIIDKRRKTSGPSEACSSNEC</sequence>
<evidence type="ECO:0000313" key="5">
    <source>
        <dbReference type="EMBL" id="RNA16590.1"/>
    </source>
</evidence>
<keyword evidence="3" id="KW-1133">Transmembrane helix</keyword>
<dbReference type="Gene3D" id="2.10.70.10">
    <property type="entry name" value="Complement Module, domain 1"/>
    <property type="match status" value="1"/>
</dbReference>
<proteinExistence type="predicted"/>
<keyword evidence="3" id="KW-0472">Membrane</keyword>
<protein>
    <recommendedName>
        <fullName evidence="7">Sushi domain-containing protein</fullName>
    </recommendedName>
</protein>
<evidence type="ECO:0000313" key="6">
    <source>
        <dbReference type="Proteomes" id="UP000276133"/>
    </source>
</evidence>
<keyword evidence="1" id="KW-1015">Disulfide bond</keyword>